<feature type="domain" description="Ig-like" evidence="11">
    <location>
        <begin position="139"/>
        <end position="243"/>
    </location>
</feature>
<dbReference type="FunFam" id="2.60.40.10:FF:000142">
    <property type="entry name" value="V-set domain-containing T-cell activation inhibitor 1"/>
    <property type="match status" value="1"/>
</dbReference>
<dbReference type="GO" id="GO:1903037">
    <property type="term" value="P:regulation of leukocyte cell-cell adhesion"/>
    <property type="evidence" value="ECO:0007669"/>
    <property type="project" value="UniProtKB-ARBA"/>
</dbReference>
<keyword evidence="8" id="KW-0393">Immunoglobulin domain</keyword>
<dbReference type="GO" id="GO:0050852">
    <property type="term" value="P:T cell receptor signaling pathway"/>
    <property type="evidence" value="ECO:0007669"/>
    <property type="project" value="TreeGrafter"/>
</dbReference>
<dbReference type="InterPro" id="IPR007110">
    <property type="entry name" value="Ig-like_dom"/>
</dbReference>
<evidence type="ECO:0000256" key="2">
    <source>
        <dbReference type="ARBA" id="ARBA00022692"/>
    </source>
</evidence>
<evidence type="ECO:0000313" key="12">
    <source>
        <dbReference type="EMBL" id="SSC14287.1"/>
    </source>
</evidence>
<evidence type="ECO:0000256" key="4">
    <source>
        <dbReference type="ARBA" id="ARBA00022989"/>
    </source>
</evidence>
<dbReference type="PANTHER" id="PTHR24100:SF151">
    <property type="entry name" value="ICOS LIGAND"/>
    <property type="match status" value="1"/>
</dbReference>
<dbReference type="InterPro" id="IPR013106">
    <property type="entry name" value="Ig_V-set"/>
</dbReference>
<keyword evidence="5 10" id="KW-0472">Membrane</keyword>
<dbReference type="AlphaFoldDB" id="A0A376A8U3"/>
<keyword evidence="4 10" id="KW-1133">Transmembrane helix</keyword>
<dbReference type="GO" id="GO:0005102">
    <property type="term" value="F:signaling receptor binding"/>
    <property type="evidence" value="ECO:0007669"/>
    <property type="project" value="TreeGrafter"/>
</dbReference>
<dbReference type="Gene3D" id="2.60.40.10">
    <property type="entry name" value="Immunoglobulins"/>
    <property type="match status" value="2"/>
</dbReference>
<dbReference type="PANTHER" id="PTHR24100">
    <property type="entry name" value="BUTYROPHILIN"/>
    <property type="match status" value="1"/>
</dbReference>
<dbReference type="GO" id="GO:0009897">
    <property type="term" value="C:external side of plasma membrane"/>
    <property type="evidence" value="ECO:0007669"/>
    <property type="project" value="TreeGrafter"/>
</dbReference>
<dbReference type="Pfam" id="PF07686">
    <property type="entry name" value="V-set"/>
    <property type="match status" value="1"/>
</dbReference>
<evidence type="ECO:0000256" key="5">
    <source>
        <dbReference type="ARBA" id="ARBA00023136"/>
    </source>
</evidence>
<dbReference type="PROSITE" id="PS50835">
    <property type="entry name" value="IG_LIKE"/>
    <property type="match status" value="2"/>
</dbReference>
<reference evidence="12" key="1">
    <citation type="submission" date="2018-06" db="EMBL/GenBank/DDBJ databases">
        <authorList>
            <person name="Zhirakovskaya E."/>
        </authorList>
    </citation>
    <scope>NUCLEOTIDE SEQUENCE</scope>
    <source>
        <tissue evidence="12">Skin</tissue>
    </source>
</reference>
<dbReference type="SUPFAM" id="SSF48726">
    <property type="entry name" value="Immunoglobulin"/>
    <property type="match status" value="2"/>
</dbReference>
<dbReference type="InterPro" id="IPR036179">
    <property type="entry name" value="Ig-like_dom_sf"/>
</dbReference>
<evidence type="ECO:0000256" key="6">
    <source>
        <dbReference type="ARBA" id="ARBA00023157"/>
    </source>
</evidence>
<keyword evidence="2 10" id="KW-0812">Transmembrane</keyword>
<feature type="domain" description="Ig-like" evidence="11">
    <location>
        <begin position="54"/>
        <end position="136"/>
    </location>
</feature>
<dbReference type="InterPro" id="IPR003599">
    <property type="entry name" value="Ig_sub"/>
</dbReference>
<dbReference type="InterPro" id="IPR050504">
    <property type="entry name" value="IgSF_BTN/MOG"/>
</dbReference>
<comment type="subcellular location">
    <subcellularLocation>
        <location evidence="1">Membrane</location>
    </subcellularLocation>
</comment>
<keyword evidence="7" id="KW-0325">Glycoprotein</keyword>
<accession>A0A376A8U3</accession>
<dbReference type="SMART" id="SM00407">
    <property type="entry name" value="IGc1"/>
    <property type="match status" value="1"/>
</dbReference>
<evidence type="ECO:0000256" key="3">
    <source>
        <dbReference type="ARBA" id="ARBA00022729"/>
    </source>
</evidence>
<dbReference type="GO" id="GO:0042110">
    <property type="term" value="P:T cell activation"/>
    <property type="evidence" value="ECO:0007669"/>
    <property type="project" value="UniProtKB-ARBA"/>
</dbReference>
<dbReference type="SMART" id="SM00409">
    <property type="entry name" value="IG"/>
    <property type="match status" value="1"/>
</dbReference>
<comment type="similarity">
    <text evidence="9">Belongs to the SKINT family.</text>
</comment>
<dbReference type="FunFam" id="2.60.40.10:FF:000088">
    <property type="entry name" value="Butyrophilin subfamily 1 member A1"/>
    <property type="match status" value="1"/>
</dbReference>
<keyword evidence="3" id="KW-0732">Signal</keyword>
<gene>
    <name evidence="12" type="primary">CsBTNL2</name>
</gene>
<protein>
    <submittedName>
        <fullName evidence="12">Butyrophilin 2</fullName>
    </submittedName>
</protein>
<keyword evidence="6" id="KW-1015">Disulfide bond</keyword>
<dbReference type="InterPro" id="IPR013783">
    <property type="entry name" value="Ig-like_fold"/>
</dbReference>
<dbReference type="GO" id="GO:0050863">
    <property type="term" value="P:regulation of T cell activation"/>
    <property type="evidence" value="ECO:0007669"/>
    <property type="project" value="UniProtKB-ARBA"/>
</dbReference>
<evidence type="ECO:0000256" key="8">
    <source>
        <dbReference type="ARBA" id="ARBA00023319"/>
    </source>
</evidence>
<dbReference type="EMBL" id="LS974217">
    <property type="protein sequence ID" value="SSC14287.1"/>
    <property type="molecule type" value="mRNA"/>
</dbReference>
<evidence type="ECO:0000256" key="1">
    <source>
        <dbReference type="ARBA" id="ARBA00004370"/>
    </source>
</evidence>
<evidence type="ECO:0000256" key="10">
    <source>
        <dbReference type="SAM" id="Phobius"/>
    </source>
</evidence>
<organism evidence="12">
    <name type="scientific">Channa striata</name>
    <name type="common">Snakehead murrel</name>
    <name type="synonym">Ophicephalus striatus</name>
    <dbReference type="NCBI Taxonomy" id="64152"/>
    <lineage>
        <taxon>Eukaryota</taxon>
        <taxon>Metazoa</taxon>
        <taxon>Chordata</taxon>
        <taxon>Craniata</taxon>
        <taxon>Vertebrata</taxon>
        <taxon>Euteleostomi</taxon>
        <taxon>Actinopterygii</taxon>
        <taxon>Neopterygii</taxon>
        <taxon>Teleostei</taxon>
        <taxon>Neoteleostei</taxon>
        <taxon>Acanthomorphata</taxon>
        <taxon>Anabantaria</taxon>
        <taxon>Anabantiformes</taxon>
        <taxon>Channoidei</taxon>
        <taxon>Channidae</taxon>
        <taxon>Channa</taxon>
    </lineage>
</organism>
<dbReference type="GO" id="GO:0001817">
    <property type="term" value="P:regulation of cytokine production"/>
    <property type="evidence" value="ECO:0007669"/>
    <property type="project" value="TreeGrafter"/>
</dbReference>
<proteinExistence type="evidence at transcript level"/>
<sequence length="286" mass="32179">MLFDAGKSFRNVIVHQALIYGFLLHSFAVFQCVFSATHNTQLICSHQPILALVGHDVILPCHLEPEVNAGFWTVVWTKPGLDPEYVHYHQTGRLLFEDQNPSYYYRTRLFMDGLISGNVSMKIFKVKKSDTGKYRCFIPALQKEASIQLLVGSVSTPFIKVSSNHSTRAVLKCRSEGWYPEPEVSWLDGEGHVLSAGPTKTVRGPDDLYTVSSRVTVDKGHGNRFTCRVQQTNINQTRETHINVTAAFSRVQSSSGWHTILTPCFSCLLLLLLIIIIIDSHKKNSK</sequence>
<name>A0A376A8U3_CHASR</name>
<dbReference type="InterPro" id="IPR003597">
    <property type="entry name" value="Ig_C1-set"/>
</dbReference>
<feature type="transmembrane region" description="Helical" evidence="10">
    <location>
        <begin position="257"/>
        <end position="278"/>
    </location>
</feature>
<evidence type="ECO:0000256" key="7">
    <source>
        <dbReference type="ARBA" id="ARBA00023180"/>
    </source>
</evidence>
<evidence type="ECO:0000256" key="9">
    <source>
        <dbReference type="ARBA" id="ARBA00038221"/>
    </source>
</evidence>
<dbReference type="Pfam" id="PF22705">
    <property type="entry name" value="C2-set_3"/>
    <property type="match status" value="1"/>
</dbReference>
<evidence type="ECO:0000259" key="11">
    <source>
        <dbReference type="PROSITE" id="PS50835"/>
    </source>
</evidence>
<dbReference type="InterPro" id="IPR053896">
    <property type="entry name" value="BTN3A2-like_Ig-C"/>
</dbReference>